<evidence type="ECO:0000256" key="1">
    <source>
        <dbReference type="SAM" id="SignalP"/>
    </source>
</evidence>
<dbReference type="Pfam" id="PF09694">
    <property type="entry name" value="Gcw_chp"/>
    <property type="match status" value="1"/>
</dbReference>
<reference evidence="2" key="2">
    <citation type="submission" date="2020-09" db="EMBL/GenBank/DDBJ databases">
        <authorList>
            <person name="Sun Q."/>
            <person name="Zhou Y."/>
        </authorList>
    </citation>
    <scope>NUCLEOTIDE SEQUENCE</scope>
    <source>
        <strain evidence="2">CGMCC 1.15330</strain>
    </source>
</reference>
<keyword evidence="3" id="KW-1185">Reference proteome</keyword>
<comment type="caution">
    <text evidence="2">The sequence shown here is derived from an EMBL/GenBank/DDBJ whole genome shotgun (WGS) entry which is preliminary data.</text>
</comment>
<dbReference type="Proteomes" id="UP000623067">
    <property type="component" value="Unassembled WGS sequence"/>
</dbReference>
<name>A0A916T8J3_9SPHN</name>
<proteinExistence type="predicted"/>
<evidence type="ECO:0000313" key="3">
    <source>
        <dbReference type="Proteomes" id="UP000623067"/>
    </source>
</evidence>
<dbReference type="AlphaFoldDB" id="A0A916T8J3"/>
<dbReference type="EMBL" id="BMIH01000003">
    <property type="protein sequence ID" value="GGB35781.1"/>
    <property type="molecule type" value="Genomic_DNA"/>
</dbReference>
<protein>
    <recommendedName>
        <fullName evidence="4">Porin</fullName>
    </recommendedName>
</protein>
<dbReference type="Gene3D" id="2.40.160.10">
    <property type="entry name" value="Porin"/>
    <property type="match status" value="1"/>
</dbReference>
<feature type="signal peptide" evidence="1">
    <location>
        <begin position="1"/>
        <end position="18"/>
    </location>
</feature>
<reference evidence="2" key="1">
    <citation type="journal article" date="2014" name="Int. J. Syst. Evol. Microbiol.">
        <title>Complete genome sequence of Corynebacterium casei LMG S-19264T (=DSM 44701T), isolated from a smear-ripened cheese.</title>
        <authorList>
            <consortium name="US DOE Joint Genome Institute (JGI-PGF)"/>
            <person name="Walter F."/>
            <person name="Albersmeier A."/>
            <person name="Kalinowski J."/>
            <person name="Ruckert C."/>
        </authorList>
    </citation>
    <scope>NUCLEOTIDE SEQUENCE</scope>
    <source>
        <strain evidence="2">CGMCC 1.15330</strain>
    </source>
</reference>
<dbReference type="InterPro" id="IPR023614">
    <property type="entry name" value="Porin_dom_sf"/>
</dbReference>
<gene>
    <name evidence="2" type="ORF">GCM10011380_26470</name>
</gene>
<organism evidence="2 3">
    <name type="scientific">Sphingomonas metalli</name>
    <dbReference type="NCBI Taxonomy" id="1779358"/>
    <lineage>
        <taxon>Bacteria</taxon>
        <taxon>Pseudomonadati</taxon>
        <taxon>Pseudomonadota</taxon>
        <taxon>Alphaproteobacteria</taxon>
        <taxon>Sphingomonadales</taxon>
        <taxon>Sphingomonadaceae</taxon>
        <taxon>Sphingomonas</taxon>
    </lineage>
</organism>
<accession>A0A916T8J3</accession>
<evidence type="ECO:0008006" key="4">
    <source>
        <dbReference type="Google" id="ProtNLM"/>
    </source>
</evidence>
<feature type="chain" id="PRO_5037656009" description="Porin" evidence="1">
    <location>
        <begin position="19"/>
        <end position="241"/>
    </location>
</feature>
<sequence>MRVVAGGCALAAAVPAVAQSTLGAGVEATTDERRRGLSWSGGDPSLSADAYGSFGAIDAGARIAATRGSPRHAGADAVADLSLGTGWDVSGLRLGVGATAHLFTGADRRMDYGELTAEARYTLGPAQLTLGADYAPDQAAIGGDNLYLRAGATLGIPSTPFTLLADVGRSSGSVDDPDRAARLRPAGRYTDWRVGVEHVTGPLTLAVEYVGSDIARDAVTSSYGDGRHSGDRLVARARFGF</sequence>
<dbReference type="RefSeq" id="WP_188659450.1">
    <property type="nucleotide sequence ID" value="NZ_BMIH01000003.1"/>
</dbReference>
<dbReference type="InterPro" id="IPR010239">
    <property type="entry name" value="CHP02001"/>
</dbReference>
<keyword evidence="1" id="KW-0732">Signal</keyword>
<evidence type="ECO:0000313" key="2">
    <source>
        <dbReference type="EMBL" id="GGB35781.1"/>
    </source>
</evidence>